<dbReference type="GO" id="GO:0007165">
    <property type="term" value="P:signal transduction"/>
    <property type="evidence" value="ECO:0007669"/>
    <property type="project" value="TreeGrafter"/>
</dbReference>
<gene>
    <name evidence="8" type="ORF">AKAME5_002322400</name>
</gene>
<comment type="subcellular location">
    <subcellularLocation>
        <location evidence="5">Synapse</location>
    </subcellularLocation>
</comment>
<feature type="domain" description="Noelin" evidence="7">
    <location>
        <begin position="5"/>
        <end position="102"/>
    </location>
</feature>
<keyword evidence="1" id="KW-0732">Signal</keyword>
<evidence type="ECO:0000256" key="4">
    <source>
        <dbReference type="ARBA" id="ARBA00023180"/>
    </source>
</evidence>
<sequence length="177" mass="20180">VGPSAPEEGWQVYSSAQDSEGRCVCTVVAPQQTVCSRDARTKQLRQLLEKVQNMSQSIEVLDQRTQRDLQFVEKMEVQLKGLENKFKQVEDGHETNIARQYKSIKAKMEELRPLIPVLEAYKADALLVRQFKEEAANVTELLGTLQEQLGGLDYQDLHSRVMSLEDRLKACMQRLGE</sequence>
<dbReference type="GO" id="GO:0005615">
    <property type="term" value="C:extracellular space"/>
    <property type="evidence" value="ECO:0007669"/>
    <property type="project" value="TreeGrafter"/>
</dbReference>
<dbReference type="PANTHER" id="PTHR23192">
    <property type="entry name" value="OLFACTOMEDIN-RELATED"/>
    <property type="match status" value="1"/>
</dbReference>
<evidence type="ECO:0000313" key="8">
    <source>
        <dbReference type="EMBL" id="GLD71900.1"/>
    </source>
</evidence>
<protein>
    <submittedName>
        <fullName evidence="8">Noelin-like protein</fullName>
    </submittedName>
</protein>
<keyword evidence="3" id="KW-1015">Disulfide bond</keyword>
<evidence type="ECO:0000313" key="9">
    <source>
        <dbReference type="Proteomes" id="UP001279410"/>
    </source>
</evidence>
<evidence type="ECO:0000256" key="3">
    <source>
        <dbReference type="ARBA" id="ARBA00023157"/>
    </source>
</evidence>
<evidence type="ECO:0000256" key="1">
    <source>
        <dbReference type="ARBA" id="ARBA00022729"/>
    </source>
</evidence>
<feature type="non-terminal residue" evidence="8">
    <location>
        <position position="1"/>
    </location>
</feature>
<dbReference type="InterPro" id="IPR050605">
    <property type="entry name" value="Olfactomedin-like_domain"/>
</dbReference>
<proteinExistence type="predicted"/>
<evidence type="ECO:0000259" key="7">
    <source>
        <dbReference type="Pfam" id="PF12308"/>
    </source>
</evidence>
<dbReference type="InterPro" id="IPR022082">
    <property type="entry name" value="Noelin_dom"/>
</dbReference>
<feature type="coiled-coil region" evidence="6">
    <location>
        <begin position="128"/>
        <end position="174"/>
    </location>
</feature>
<keyword evidence="9" id="KW-1185">Reference proteome</keyword>
<keyword evidence="2" id="KW-0770">Synapse</keyword>
<dbReference type="Proteomes" id="UP001279410">
    <property type="component" value="Unassembled WGS sequence"/>
</dbReference>
<organism evidence="8 9">
    <name type="scientific">Lates japonicus</name>
    <name type="common">Japanese lates</name>
    <dbReference type="NCBI Taxonomy" id="270547"/>
    <lineage>
        <taxon>Eukaryota</taxon>
        <taxon>Metazoa</taxon>
        <taxon>Chordata</taxon>
        <taxon>Craniata</taxon>
        <taxon>Vertebrata</taxon>
        <taxon>Euteleostomi</taxon>
        <taxon>Actinopterygii</taxon>
        <taxon>Neopterygii</taxon>
        <taxon>Teleostei</taxon>
        <taxon>Neoteleostei</taxon>
        <taxon>Acanthomorphata</taxon>
        <taxon>Carangaria</taxon>
        <taxon>Carangaria incertae sedis</taxon>
        <taxon>Centropomidae</taxon>
        <taxon>Lates</taxon>
    </lineage>
</organism>
<reference evidence="8" key="1">
    <citation type="submission" date="2022-08" db="EMBL/GenBank/DDBJ databases">
        <title>Genome sequencing of akame (Lates japonicus).</title>
        <authorList>
            <person name="Hashiguchi Y."/>
            <person name="Takahashi H."/>
        </authorList>
    </citation>
    <scope>NUCLEOTIDE SEQUENCE</scope>
    <source>
        <strain evidence="8">Kochi</strain>
    </source>
</reference>
<keyword evidence="6" id="KW-0175">Coiled coil</keyword>
<dbReference type="EMBL" id="BRZM01000785">
    <property type="protein sequence ID" value="GLD71900.1"/>
    <property type="molecule type" value="Genomic_DNA"/>
</dbReference>
<evidence type="ECO:0000256" key="5">
    <source>
        <dbReference type="ARBA" id="ARBA00034103"/>
    </source>
</evidence>
<feature type="coiled-coil region" evidence="6">
    <location>
        <begin position="44"/>
        <end position="92"/>
    </location>
</feature>
<name>A0AAD3NHJ7_LATJO</name>
<evidence type="ECO:0000256" key="2">
    <source>
        <dbReference type="ARBA" id="ARBA00023018"/>
    </source>
</evidence>
<accession>A0AAD3NHJ7</accession>
<dbReference type="AlphaFoldDB" id="A0AAD3NHJ7"/>
<dbReference type="GO" id="GO:0045202">
    <property type="term" value="C:synapse"/>
    <property type="evidence" value="ECO:0007669"/>
    <property type="project" value="UniProtKB-SubCell"/>
</dbReference>
<keyword evidence="4" id="KW-0325">Glycoprotein</keyword>
<comment type="caution">
    <text evidence="8">The sequence shown here is derived from an EMBL/GenBank/DDBJ whole genome shotgun (WGS) entry which is preliminary data.</text>
</comment>
<dbReference type="Pfam" id="PF12308">
    <property type="entry name" value="Noelin-1"/>
    <property type="match status" value="1"/>
</dbReference>
<dbReference type="PANTHER" id="PTHR23192:SF34">
    <property type="entry name" value="NOELIN"/>
    <property type="match status" value="1"/>
</dbReference>
<evidence type="ECO:0000256" key="6">
    <source>
        <dbReference type="SAM" id="Coils"/>
    </source>
</evidence>